<accession>A0AAU9CEN7</accession>
<dbReference type="KEGG" id="fax:FUAX_07400"/>
<feature type="signal peptide" evidence="1">
    <location>
        <begin position="1"/>
        <end position="21"/>
    </location>
</feature>
<name>A0AAU9CEN7_9BACT</name>
<keyword evidence="1" id="KW-0732">Signal</keyword>
<evidence type="ECO:0000313" key="2">
    <source>
        <dbReference type="EMBL" id="BDD08308.1"/>
    </source>
</evidence>
<dbReference type="AlphaFoldDB" id="A0AAU9CEN7"/>
<evidence type="ECO:0000256" key="1">
    <source>
        <dbReference type="SAM" id="SignalP"/>
    </source>
</evidence>
<sequence length="143" mass="16458">MRTLLSFLIVFACGFSTFAQSQTNFYLSFPTNDNSTSYDQISIPGVGTLDIWVTYYNYGQDVQITPNFLDNCGTYEVEYFNQSSPGEILYPEALIDMKTLSLNETYECHANQLVYLPYFKIKIDKCFSPTRTIFLMHNLEPSL</sequence>
<dbReference type="EMBL" id="AP025314">
    <property type="protein sequence ID" value="BDD08308.1"/>
    <property type="molecule type" value="Genomic_DNA"/>
</dbReference>
<organism evidence="2 3">
    <name type="scientific">Fulvitalea axinellae</name>
    <dbReference type="NCBI Taxonomy" id="1182444"/>
    <lineage>
        <taxon>Bacteria</taxon>
        <taxon>Pseudomonadati</taxon>
        <taxon>Bacteroidota</taxon>
        <taxon>Cytophagia</taxon>
        <taxon>Cytophagales</taxon>
        <taxon>Persicobacteraceae</taxon>
        <taxon>Fulvitalea</taxon>
    </lineage>
</organism>
<reference evidence="2 3" key="1">
    <citation type="submission" date="2021-12" db="EMBL/GenBank/DDBJ databases">
        <title>Genome sequencing of bacteria with rrn-lacking chromosome and rrn-plasmid.</title>
        <authorList>
            <person name="Anda M."/>
            <person name="Iwasaki W."/>
        </authorList>
    </citation>
    <scope>NUCLEOTIDE SEQUENCE [LARGE SCALE GENOMIC DNA]</scope>
    <source>
        <strain evidence="2 3">DSM 100852</strain>
    </source>
</reference>
<dbReference type="Proteomes" id="UP001348817">
    <property type="component" value="Chromosome"/>
</dbReference>
<dbReference type="RefSeq" id="WP_338393576.1">
    <property type="nucleotide sequence ID" value="NZ_AP025314.1"/>
</dbReference>
<keyword evidence="3" id="KW-1185">Reference proteome</keyword>
<proteinExistence type="predicted"/>
<evidence type="ECO:0000313" key="3">
    <source>
        <dbReference type="Proteomes" id="UP001348817"/>
    </source>
</evidence>
<gene>
    <name evidence="2" type="ORF">FUAX_07400</name>
</gene>
<protein>
    <submittedName>
        <fullName evidence="2">Uncharacterized protein</fullName>
    </submittedName>
</protein>
<feature type="chain" id="PRO_5043908322" evidence="1">
    <location>
        <begin position="22"/>
        <end position="143"/>
    </location>
</feature>